<dbReference type="Pfam" id="PF02470">
    <property type="entry name" value="MlaD"/>
    <property type="match status" value="1"/>
</dbReference>
<dbReference type="InterPro" id="IPR003399">
    <property type="entry name" value="Mce/MlaD"/>
</dbReference>
<gene>
    <name evidence="3" type="primary">mlaD</name>
    <name evidence="3" type="ORF">CFVT_0514</name>
</gene>
<evidence type="ECO:0000256" key="1">
    <source>
        <dbReference type="SAM" id="Phobius"/>
    </source>
</evidence>
<dbReference type="AlphaFoldDB" id="A0AAE6M9P2"/>
<reference evidence="3 4" key="1">
    <citation type="submission" date="2019-08" db="EMBL/GenBank/DDBJ databases">
        <title>Complete genomes of the Campylobacter fetus subsp. venerealis, Campylobacter lari subsp. concheus, Campylobacter sputorum bv. sputorum and Campylobacter volucris type strains.</title>
        <authorList>
            <person name="Miller W.G."/>
            <person name="Yee E."/>
        </authorList>
    </citation>
    <scope>NUCLEOTIDE SEQUENCE [LARGE SCALE GENOMIC DNA]</scope>
    <source>
        <strain evidence="3 4">NCTC 10354</strain>
    </source>
</reference>
<dbReference type="EMBL" id="CP043435">
    <property type="protein sequence ID" value="QEL44491.1"/>
    <property type="molecule type" value="Genomic_DNA"/>
</dbReference>
<organism evidence="3 4">
    <name type="scientific">Campylobacter fetus subsp. venerealis NCTC 10354</name>
    <dbReference type="NCBI Taxonomy" id="983328"/>
    <lineage>
        <taxon>Bacteria</taxon>
        <taxon>Pseudomonadati</taxon>
        <taxon>Campylobacterota</taxon>
        <taxon>Epsilonproteobacteria</taxon>
        <taxon>Campylobacterales</taxon>
        <taxon>Campylobacteraceae</taxon>
        <taxon>Campylobacter</taxon>
        <taxon>Campylobacter fetus subsp. venerealis bv. venerealis</taxon>
    </lineage>
</organism>
<evidence type="ECO:0000259" key="2">
    <source>
        <dbReference type="Pfam" id="PF02470"/>
    </source>
</evidence>
<dbReference type="Proteomes" id="UP000322035">
    <property type="component" value="Chromosome"/>
</dbReference>
<feature type="transmembrane region" description="Helical" evidence="1">
    <location>
        <begin position="6"/>
        <end position="28"/>
    </location>
</feature>
<keyword evidence="1" id="KW-1133">Transmembrane helix</keyword>
<evidence type="ECO:0000313" key="3">
    <source>
        <dbReference type="EMBL" id="QEL44491.1"/>
    </source>
</evidence>
<protein>
    <submittedName>
        <fullName evidence="3">Lipid asymmetry ABC transporter MlaABCDEF, periplasmic component MlaD</fullName>
    </submittedName>
</protein>
<keyword evidence="1" id="KW-0812">Transmembrane</keyword>
<name>A0AAE6M9P2_CAMFE</name>
<evidence type="ECO:0000313" key="4">
    <source>
        <dbReference type="Proteomes" id="UP000322035"/>
    </source>
</evidence>
<sequence length="304" mass="33661">MENKNSYFIAGLFFCIVLAMLTFFVLYMNIKGNEGETRYYYIETKELPNGIKNDSQVRFIGVPAGIVKDIYFSDPKSATIEIKMSLKKDLPIKRDSVAVVEVQGISGIAYINISKGSDSAEVFSPNDKPSIKMGQGLLAKIGDSAINLGSRIDASLSKIDRALSDENLNNLSNSIASLNTILSNLAKVSNEQNSNNINKLLENSVAISNRVSAIKFEELNKNAADFLNIAKKSAKSFEDTQTLLMSKLSSGEYDFKSFLTPTLSATNDTLLQLDSLIMELKNTLFRLEDNPYEFFFKDTSGDKK</sequence>
<dbReference type="PANTHER" id="PTHR36698:SF2">
    <property type="entry name" value="MCE_MLAD DOMAIN-CONTAINING PROTEIN"/>
    <property type="match status" value="1"/>
</dbReference>
<keyword evidence="1" id="KW-0472">Membrane</keyword>
<dbReference type="GeneID" id="61064323"/>
<accession>A0AAE6M9P2</accession>
<dbReference type="PANTHER" id="PTHR36698">
    <property type="entry name" value="BLL5892 PROTEIN"/>
    <property type="match status" value="1"/>
</dbReference>
<proteinExistence type="predicted"/>
<feature type="domain" description="Mce/MlaD" evidence="2">
    <location>
        <begin position="37"/>
        <end position="116"/>
    </location>
</feature>
<dbReference type="RefSeq" id="WP_002848704.1">
    <property type="nucleotide sequence ID" value="NZ_CP043435.1"/>
</dbReference>